<accession>A0AAW1W7W3</accession>
<name>A0AAW1W7W3_RUBAR</name>
<evidence type="ECO:0000256" key="2">
    <source>
        <dbReference type="SAM" id="Phobius"/>
    </source>
</evidence>
<evidence type="ECO:0000313" key="4">
    <source>
        <dbReference type="Proteomes" id="UP001457282"/>
    </source>
</evidence>
<keyword evidence="4" id="KW-1185">Reference proteome</keyword>
<evidence type="ECO:0000313" key="3">
    <source>
        <dbReference type="EMBL" id="KAK9920859.1"/>
    </source>
</evidence>
<keyword evidence="2" id="KW-0472">Membrane</keyword>
<feature type="transmembrane region" description="Helical" evidence="2">
    <location>
        <begin position="6"/>
        <end position="25"/>
    </location>
</feature>
<evidence type="ECO:0008006" key="5">
    <source>
        <dbReference type="Google" id="ProtNLM"/>
    </source>
</evidence>
<proteinExistence type="predicted"/>
<gene>
    <name evidence="3" type="ORF">M0R45_029399</name>
</gene>
<sequence length="103" mass="11616">MEIVKYHSTFITIFLVFLLTTPYFVSGREISEMVDGTTEVYEIDYRGPETHSSIPPPGHFHGNKKPPLPNLIHKQSTVMGSSKAKSYRSGSYNLGRKEKKING</sequence>
<evidence type="ECO:0000256" key="1">
    <source>
        <dbReference type="SAM" id="MobiDB-lite"/>
    </source>
</evidence>
<protein>
    <recommendedName>
        <fullName evidence="5">Transmembrane protein</fullName>
    </recommendedName>
</protein>
<reference evidence="3 4" key="1">
    <citation type="journal article" date="2023" name="G3 (Bethesda)">
        <title>A chromosome-length genome assembly and annotation of blackberry (Rubus argutus, cv. 'Hillquist').</title>
        <authorList>
            <person name="Bruna T."/>
            <person name="Aryal R."/>
            <person name="Dudchenko O."/>
            <person name="Sargent D.J."/>
            <person name="Mead D."/>
            <person name="Buti M."/>
            <person name="Cavallini A."/>
            <person name="Hytonen T."/>
            <person name="Andres J."/>
            <person name="Pham M."/>
            <person name="Weisz D."/>
            <person name="Mascagni F."/>
            <person name="Usai G."/>
            <person name="Natali L."/>
            <person name="Bassil N."/>
            <person name="Fernandez G.E."/>
            <person name="Lomsadze A."/>
            <person name="Armour M."/>
            <person name="Olukolu B."/>
            <person name="Poorten T."/>
            <person name="Britton C."/>
            <person name="Davik J."/>
            <person name="Ashrafi H."/>
            <person name="Aiden E.L."/>
            <person name="Borodovsky M."/>
            <person name="Worthington M."/>
        </authorList>
    </citation>
    <scope>NUCLEOTIDE SEQUENCE [LARGE SCALE GENOMIC DNA]</scope>
    <source>
        <strain evidence="3">PI 553951</strain>
    </source>
</reference>
<dbReference type="EMBL" id="JBEDUW010000006">
    <property type="protein sequence ID" value="KAK9920859.1"/>
    <property type="molecule type" value="Genomic_DNA"/>
</dbReference>
<feature type="compositionally biased region" description="Polar residues" evidence="1">
    <location>
        <begin position="73"/>
        <end position="92"/>
    </location>
</feature>
<dbReference type="Proteomes" id="UP001457282">
    <property type="component" value="Unassembled WGS sequence"/>
</dbReference>
<keyword evidence="2" id="KW-0812">Transmembrane</keyword>
<feature type="region of interest" description="Disordered" evidence="1">
    <location>
        <begin position="47"/>
        <end position="103"/>
    </location>
</feature>
<keyword evidence="2" id="KW-1133">Transmembrane helix</keyword>
<dbReference type="AlphaFoldDB" id="A0AAW1W7W3"/>
<comment type="caution">
    <text evidence="3">The sequence shown here is derived from an EMBL/GenBank/DDBJ whole genome shotgun (WGS) entry which is preliminary data.</text>
</comment>
<organism evidence="3 4">
    <name type="scientific">Rubus argutus</name>
    <name type="common">Southern blackberry</name>
    <dbReference type="NCBI Taxonomy" id="59490"/>
    <lineage>
        <taxon>Eukaryota</taxon>
        <taxon>Viridiplantae</taxon>
        <taxon>Streptophyta</taxon>
        <taxon>Embryophyta</taxon>
        <taxon>Tracheophyta</taxon>
        <taxon>Spermatophyta</taxon>
        <taxon>Magnoliopsida</taxon>
        <taxon>eudicotyledons</taxon>
        <taxon>Gunneridae</taxon>
        <taxon>Pentapetalae</taxon>
        <taxon>rosids</taxon>
        <taxon>fabids</taxon>
        <taxon>Rosales</taxon>
        <taxon>Rosaceae</taxon>
        <taxon>Rosoideae</taxon>
        <taxon>Rosoideae incertae sedis</taxon>
        <taxon>Rubus</taxon>
    </lineage>
</organism>